<protein>
    <submittedName>
        <fullName evidence="1">Uncharacterized protein</fullName>
    </submittedName>
</protein>
<dbReference type="Proteomes" id="UP001163046">
    <property type="component" value="Unassembled WGS sequence"/>
</dbReference>
<name>A0A9W9ZDB6_9CNID</name>
<dbReference type="AlphaFoldDB" id="A0A9W9ZDB6"/>
<accession>A0A9W9ZDB6</accession>
<comment type="caution">
    <text evidence="1">The sequence shown here is derived from an EMBL/GenBank/DDBJ whole genome shotgun (WGS) entry which is preliminary data.</text>
</comment>
<organism evidence="1 2">
    <name type="scientific">Desmophyllum pertusum</name>
    <dbReference type="NCBI Taxonomy" id="174260"/>
    <lineage>
        <taxon>Eukaryota</taxon>
        <taxon>Metazoa</taxon>
        <taxon>Cnidaria</taxon>
        <taxon>Anthozoa</taxon>
        <taxon>Hexacorallia</taxon>
        <taxon>Scleractinia</taxon>
        <taxon>Caryophylliina</taxon>
        <taxon>Caryophylliidae</taxon>
        <taxon>Desmophyllum</taxon>
    </lineage>
</organism>
<dbReference type="OrthoDB" id="5986166at2759"/>
<evidence type="ECO:0000313" key="2">
    <source>
        <dbReference type="Proteomes" id="UP001163046"/>
    </source>
</evidence>
<evidence type="ECO:0000313" key="1">
    <source>
        <dbReference type="EMBL" id="KAJ7379325.1"/>
    </source>
</evidence>
<sequence>MMLCSTIQKVQGYTVKVISVEGKFEMTTKINKVDKRVLLTVLNPNDEELINKYCHLQGVVMMATTRKVSYPFVLYYLCERILKNQNRQNIKLVNHLSRLLSSGREAALSIAYLTKT</sequence>
<proteinExistence type="predicted"/>
<reference evidence="1" key="1">
    <citation type="submission" date="2023-01" db="EMBL/GenBank/DDBJ databases">
        <title>Genome assembly of the deep-sea coral Lophelia pertusa.</title>
        <authorList>
            <person name="Herrera S."/>
            <person name="Cordes E."/>
        </authorList>
    </citation>
    <scope>NUCLEOTIDE SEQUENCE</scope>
    <source>
        <strain evidence="1">USNM1676648</strain>
        <tissue evidence="1">Polyp</tissue>
    </source>
</reference>
<dbReference type="EMBL" id="MU826358">
    <property type="protein sequence ID" value="KAJ7379325.1"/>
    <property type="molecule type" value="Genomic_DNA"/>
</dbReference>
<keyword evidence="2" id="KW-1185">Reference proteome</keyword>
<gene>
    <name evidence="1" type="ORF">OS493_016558</name>
</gene>